<organism evidence="2 3">
    <name type="scientific">Cuscuta epithymum</name>
    <dbReference type="NCBI Taxonomy" id="186058"/>
    <lineage>
        <taxon>Eukaryota</taxon>
        <taxon>Viridiplantae</taxon>
        <taxon>Streptophyta</taxon>
        <taxon>Embryophyta</taxon>
        <taxon>Tracheophyta</taxon>
        <taxon>Spermatophyta</taxon>
        <taxon>Magnoliopsida</taxon>
        <taxon>eudicotyledons</taxon>
        <taxon>Gunneridae</taxon>
        <taxon>Pentapetalae</taxon>
        <taxon>asterids</taxon>
        <taxon>lamiids</taxon>
        <taxon>Solanales</taxon>
        <taxon>Convolvulaceae</taxon>
        <taxon>Cuscuteae</taxon>
        <taxon>Cuscuta</taxon>
        <taxon>Cuscuta subgen. Cuscuta</taxon>
    </lineage>
</organism>
<feature type="transmembrane region" description="Helical" evidence="1">
    <location>
        <begin position="162"/>
        <end position="182"/>
    </location>
</feature>
<feature type="transmembrane region" description="Helical" evidence="1">
    <location>
        <begin position="137"/>
        <end position="156"/>
    </location>
</feature>
<evidence type="ECO:0000256" key="1">
    <source>
        <dbReference type="SAM" id="Phobius"/>
    </source>
</evidence>
<evidence type="ECO:0000313" key="2">
    <source>
        <dbReference type="EMBL" id="CAH9069990.1"/>
    </source>
</evidence>
<comment type="caution">
    <text evidence="2">The sequence shown here is derived from an EMBL/GenBank/DDBJ whole genome shotgun (WGS) entry which is preliminary data.</text>
</comment>
<protein>
    <submittedName>
        <fullName evidence="2">Uncharacterized protein</fullName>
    </submittedName>
</protein>
<evidence type="ECO:0000313" key="3">
    <source>
        <dbReference type="Proteomes" id="UP001152523"/>
    </source>
</evidence>
<keyword evidence="1" id="KW-0472">Membrane</keyword>
<accession>A0AAV0CB25</accession>
<name>A0AAV0CB25_9ASTE</name>
<gene>
    <name evidence="2" type="ORF">CEPIT_LOCUS3257</name>
</gene>
<feature type="transmembrane region" description="Helical" evidence="1">
    <location>
        <begin position="214"/>
        <end position="232"/>
    </location>
</feature>
<proteinExistence type="predicted"/>
<dbReference type="EMBL" id="CAMAPF010000017">
    <property type="protein sequence ID" value="CAH9069990.1"/>
    <property type="molecule type" value="Genomic_DNA"/>
</dbReference>
<keyword evidence="1" id="KW-0812">Transmembrane</keyword>
<dbReference type="AlphaFoldDB" id="A0AAV0CB25"/>
<dbReference type="Proteomes" id="UP001152523">
    <property type="component" value="Unassembled WGS sequence"/>
</dbReference>
<sequence>MHYLGLLSQRWCFLSRASTMSAAGAFFRFRLCRRSALLSLGRWCSAGVQVRHGGRRSVEEGGFAFMARGDRRCGQGSRMRRCCRWRRSAPPIRLLWSHRVGMSLVMHGLWQPKVIDQLAWYRWYDLLLNHHHGMYEVLEFVNVFLVVFICLLFVFLCPFLLFVLTVCLSCFASLYVIGYGWIYGNKFGCVKPTTWLAIRVALSRVTVSKSHHRVTVVVVGVSVGVSFIFPLLDVTILNLLI</sequence>
<keyword evidence="3" id="KW-1185">Reference proteome</keyword>
<reference evidence="2" key="1">
    <citation type="submission" date="2022-07" db="EMBL/GenBank/DDBJ databases">
        <authorList>
            <person name="Macas J."/>
            <person name="Novak P."/>
            <person name="Neumann P."/>
        </authorList>
    </citation>
    <scope>NUCLEOTIDE SEQUENCE</scope>
</reference>
<keyword evidence="1" id="KW-1133">Transmembrane helix</keyword>